<accession>A0A7Y3VYT3</accession>
<gene>
    <name evidence="2" type="ORF">HKT18_05965</name>
</gene>
<protein>
    <submittedName>
        <fullName evidence="2">DUF1569 domain-containing protein</fullName>
    </submittedName>
</protein>
<evidence type="ECO:0000259" key="1">
    <source>
        <dbReference type="Pfam" id="PF12867"/>
    </source>
</evidence>
<dbReference type="InterPro" id="IPR034660">
    <property type="entry name" value="DinB/YfiT-like"/>
</dbReference>
<organism evidence="2 3">
    <name type="scientific">Flavobacterium rivulicola</name>
    <dbReference type="NCBI Taxonomy" id="2732161"/>
    <lineage>
        <taxon>Bacteria</taxon>
        <taxon>Pseudomonadati</taxon>
        <taxon>Bacteroidota</taxon>
        <taxon>Flavobacteriia</taxon>
        <taxon>Flavobacteriales</taxon>
        <taxon>Flavobacteriaceae</taxon>
        <taxon>Flavobacterium</taxon>
    </lineage>
</organism>
<name>A0A7Y3VYT3_9FLAO</name>
<dbReference type="AlphaFoldDB" id="A0A7Y3VYT3"/>
<evidence type="ECO:0000313" key="2">
    <source>
        <dbReference type="EMBL" id="NNT71761.1"/>
    </source>
</evidence>
<dbReference type="Gene3D" id="1.20.120.450">
    <property type="entry name" value="dinb family like domain"/>
    <property type="match status" value="1"/>
</dbReference>
<evidence type="ECO:0000313" key="3">
    <source>
        <dbReference type="Proteomes" id="UP000536509"/>
    </source>
</evidence>
<dbReference type="InterPro" id="IPR024775">
    <property type="entry name" value="DinB-like"/>
</dbReference>
<keyword evidence="3" id="KW-1185">Reference proteome</keyword>
<dbReference type="EMBL" id="JABEVX010000002">
    <property type="protein sequence ID" value="NNT71761.1"/>
    <property type="molecule type" value="Genomic_DNA"/>
</dbReference>
<dbReference type="Pfam" id="PF12867">
    <property type="entry name" value="DinB_2"/>
    <property type="match status" value="1"/>
</dbReference>
<feature type="domain" description="DinB-like" evidence="1">
    <location>
        <begin position="25"/>
        <end position="145"/>
    </location>
</feature>
<sequence>MTTLQELLQQIESHIPQFEKMNPAVSQSTVGWQLDHSLLVINGVITQLKSATPENYKWQFKWIRIYIQITNTIPRGKVRAPKTVTPVKVASTEDLKAKLEQAKKNIAELESLPPNSYFTHPFFGNLNLKATIWFLKLHTKHHLRIVNDIINKG</sequence>
<comment type="caution">
    <text evidence="2">The sequence shown here is derived from an EMBL/GenBank/DDBJ whole genome shotgun (WGS) entry which is preliminary data.</text>
</comment>
<dbReference type="Proteomes" id="UP000536509">
    <property type="component" value="Unassembled WGS sequence"/>
</dbReference>
<proteinExistence type="predicted"/>
<reference evidence="2 3" key="1">
    <citation type="submission" date="2020-05" db="EMBL/GenBank/DDBJ databases">
        <title>Draft genome of Flavobacterium sp. IMCC34852.</title>
        <authorList>
            <person name="Song J."/>
            <person name="Cho J.-C."/>
        </authorList>
    </citation>
    <scope>NUCLEOTIDE SEQUENCE [LARGE SCALE GENOMIC DNA]</scope>
    <source>
        <strain evidence="2 3">IMCC34852</strain>
    </source>
</reference>
<dbReference type="SUPFAM" id="SSF109854">
    <property type="entry name" value="DinB/YfiT-like putative metalloenzymes"/>
    <property type="match status" value="1"/>
</dbReference>
<dbReference type="RefSeq" id="WP_171221940.1">
    <property type="nucleotide sequence ID" value="NZ_CP121446.1"/>
</dbReference>